<keyword evidence="5" id="KW-0808">Transferase</keyword>
<evidence type="ECO:0000256" key="6">
    <source>
        <dbReference type="ARBA" id="ARBA00022692"/>
    </source>
</evidence>
<dbReference type="SMART" id="SM00387">
    <property type="entry name" value="HATPase_c"/>
    <property type="match status" value="1"/>
</dbReference>
<dbReference type="GO" id="GO:0000155">
    <property type="term" value="F:phosphorelay sensor kinase activity"/>
    <property type="evidence" value="ECO:0007669"/>
    <property type="project" value="InterPro"/>
</dbReference>
<dbReference type="InterPro" id="IPR004358">
    <property type="entry name" value="Sig_transdc_His_kin-like_C"/>
</dbReference>
<keyword evidence="7 14" id="KW-0418">Kinase</keyword>
<feature type="transmembrane region" description="Helical" evidence="11">
    <location>
        <begin position="153"/>
        <end position="179"/>
    </location>
</feature>
<reference evidence="14 15" key="1">
    <citation type="journal article" date="2003" name="J. Bacteriol.">
        <title>Complete genome sequence of the ammonia-oxidizing bacterium and obligate chemolithoautotroph Nitrosomonas europaea.</title>
        <authorList>
            <person name="Chain P."/>
            <person name="Lamerdin J."/>
            <person name="Larimer F."/>
            <person name="Regala W."/>
            <person name="Land M."/>
            <person name="Hauser L."/>
            <person name="Hooper A."/>
            <person name="Klotz M."/>
            <person name="Norton J."/>
            <person name="Sayavedra-Soto L."/>
            <person name="Arciero D."/>
            <person name="Hommes N."/>
            <person name="Whittaker M."/>
            <person name="Arp D."/>
        </authorList>
    </citation>
    <scope>NUCLEOTIDE SEQUENCE [LARGE SCALE GENOMIC DNA]</scope>
    <source>
        <strain evidence="15">ATCC 19718 / CIP 103999 / KCTC 2705 / NBRC 14298</strain>
    </source>
</reference>
<comment type="subcellular location">
    <subcellularLocation>
        <location evidence="2">Membrane</location>
    </subcellularLocation>
</comment>
<evidence type="ECO:0000256" key="10">
    <source>
        <dbReference type="ARBA" id="ARBA00023136"/>
    </source>
</evidence>
<evidence type="ECO:0000259" key="13">
    <source>
        <dbReference type="PROSITE" id="PS50885"/>
    </source>
</evidence>
<dbReference type="CDD" id="cd06225">
    <property type="entry name" value="HAMP"/>
    <property type="match status" value="1"/>
</dbReference>
<evidence type="ECO:0000313" key="15">
    <source>
        <dbReference type="Proteomes" id="UP000001416"/>
    </source>
</evidence>
<keyword evidence="10 11" id="KW-0472">Membrane</keyword>
<dbReference type="SUPFAM" id="SSF47384">
    <property type="entry name" value="Homodimeric domain of signal transducing histidine kinase"/>
    <property type="match status" value="1"/>
</dbReference>
<evidence type="ECO:0000256" key="5">
    <source>
        <dbReference type="ARBA" id="ARBA00022679"/>
    </source>
</evidence>
<dbReference type="CDD" id="cd00075">
    <property type="entry name" value="HATPase"/>
    <property type="match status" value="1"/>
</dbReference>
<dbReference type="Pfam" id="PF02518">
    <property type="entry name" value="HATPase_c"/>
    <property type="match status" value="1"/>
</dbReference>
<keyword evidence="6 11" id="KW-0812">Transmembrane</keyword>
<evidence type="ECO:0000256" key="9">
    <source>
        <dbReference type="ARBA" id="ARBA00023012"/>
    </source>
</evidence>
<evidence type="ECO:0000256" key="3">
    <source>
        <dbReference type="ARBA" id="ARBA00012438"/>
    </source>
</evidence>
<dbReference type="InterPro" id="IPR003660">
    <property type="entry name" value="HAMP_dom"/>
</dbReference>
<dbReference type="Proteomes" id="UP000001416">
    <property type="component" value="Chromosome"/>
</dbReference>
<dbReference type="PhylomeDB" id="Q82WK7"/>
<dbReference type="Pfam" id="PF00512">
    <property type="entry name" value="HisKA"/>
    <property type="match status" value="1"/>
</dbReference>
<dbReference type="GeneID" id="87103861"/>
<dbReference type="eggNOG" id="COG2205">
    <property type="taxonomic scope" value="Bacteria"/>
</dbReference>
<evidence type="ECO:0000256" key="7">
    <source>
        <dbReference type="ARBA" id="ARBA00022777"/>
    </source>
</evidence>
<proteinExistence type="predicted"/>
<dbReference type="EC" id="2.7.13.3" evidence="3"/>
<dbReference type="InterPro" id="IPR005467">
    <property type="entry name" value="His_kinase_dom"/>
</dbReference>
<feature type="domain" description="Histidine kinase" evidence="12">
    <location>
        <begin position="239"/>
        <end position="452"/>
    </location>
</feature>
<keyword evidence="9" id="KW-0902">Two-component regulatory system</keyword>
<accession>Q82WK7</accession>
<evidence type="ECO:0000256" key="2">
    <source>
        <dbReference type="ARBA" id="ARBA00004370"/>
    </source>
</evidence>
<evidence type="ECO:0000256" key="4">
    <source>
        <dbReference type="ARBA" id="ARBA00022553"/>
    </source>
</evidence>
<dbReference type="HOGENOM" id="CLU_000445_89_6_4"/>
<dbReference type="SUPFAM" id="SSF158472">
    <property type="entry name" value="HAMP domain-like"/>
    <property type="match status" value="1"/>
</dbReference>
<dbReference type="SUPFAM" id="SSF55874">
    <property type="entry name" value="ATPase domain of HSP90 chaperone/DNA topoisomerase II/histidine kinase"/>
    <property type="match status" value="1"/>
</dbReference>
<dbReference type="InterPro" id="IPR036097">
    <property type="entry name" value="HisK_dim/P_sf"/>
</dbReference>
<dbReference type="RefSeq" id="WP_011111287.1">
    <property type="nucleotide sequence ID" value="NC_004757.1"/>
</dbReference>
<sequence length="462" mass="51070">MKLHIPRTTFGLAVMVSVVLTALAVLSGLVGRYFAHEELEQQLDHRITTESSLLIEEYDRGGLAALAAMVDSHHDRHENSGLGYLLVDHQGRRLAGSLQAEAPSKAGWREHLYVGNKTTGDRRAHQALTVILPAGERLVVAADRMPVEEIDAVIGWITAGMTSVMLMMGIGSAWILGLITRQRIDNISKVANAIAAGDLSRRIDRNNRAGEFDRLAETLNRMLDRNAELLTNLKQISTDIAHDLLTPLGRLQQQLELALTDCRNTQDYRHTIERAIATAVEIQQLFSSLLKISEIESLTLRKTFTPVSLTEVAKRVTDAFRPDIEENGRKLIVRLDHDLHILGERHLLSQLLVNLIENAMRHTPVGTTISVILSRAADHTILTVEDDGPGIPVADRARVIERFVRLEASRSTKGHGLGLSLVKAIATAHEAELIMEDNAPGLCIRLSFTALPIRDRKEATKV</sequence>
<dbReference type="Pfam" id="PF00672">
    <property type="entry name" value="HAMP"/>
    <property type="match status" value="1"/>
</dbReference>
<dbReference type="EMBL" id="AL954747">
    <property type="protein sequence ID" value="CAD84577.1"/>
    <property type="molecule type" value="Genomic_DNA"/>
</dbReference>
<dbReference type="InterPro" id="IPR036890">
    <property type="entry name" value="HATPase_C_sf"/>
</dbReference>
<keyword evidence="4" id="KW-0597">Phosphoprotein</keyword>
<feature type="domain" description="HAMP" evidence="13">
    <location>
        <begin position="178"/>
        <end position="231"/>
    </location>
</feature>
<dbReference type="PRINTS" id="PR00344">
    <property type="entry name" value="BCTRLSENSOR"/>
</dbReference>
<organism evidence="14 15">
    <name type="scientific">Nitrosomonas europaea (strain ATCC 19718 / CIP 103999 / KCTC 2705 / NBRC 14298)</name>
    <dbReference type="NCBI Taxonomy" id="228410"/>
    <lineage>
        <taxon>Bacteria</taxon>
        <taxon>Pseudomonadati</taxon>
        <taxon>Pseudomonadota</taxon>
        <taxon>Betaproteobacteria</taxon>
        <taxon>Nitrosomonadales</taxon>
        <taxon>Nitrosomonadaceae</taxon>
        <taxon>Nitrosomonas</taxon>
    </lineage>
</organism>
<dbReference type="OrthoDB" id="9809766at2"/>
<dbReference type="KEGG" id="neu:NE0666"/>
<dbReference type="InterPro" id="IPR050428">
    <property type="entry name" value="TCS_sensor_his_kinase"/>
</dbReference>
<evidence type="ECO:0000313" key="14">
    <source>
        <dbReference type="EMBL" id="CAD84577.1"/>
    </source>
</evidence>
<dbReference type="InterPro" id="IPR003594">
    <property type="entry name" value="HATPase_dom"/>
</dbReference>
<keyword evidence="8 11" id="KW-1133">Transmembrane helix</keyword>
<gene>
    <name evidence="14" type="ordered locus">NE0666</name>
</gene>
<dbReference type="PROSITE" id="PS50885">
    <property type="entry name" value="HAMP"/>
    <property type="match status" value="1"/>
</dbReference>
<dbReference type="Gene3D" id="1.10.287.130">
    <property type="match status" value="1"/>
</dbReference>
<dbReference type="CDD" id="cd00082">
    <property type="entry name" value="HisKA"/>
    <property type="match status" value="1"/>
</dbReference>
<dbReference type="SMART" id="SM00304">
    <property type="entry name" value="HAMP"/>
    <property type="match status" value="1"/>
</dbReference>
<dbReference type="PROSITE" id="PS50109">
    <property type="entry name" value="HIS_KIN"/>
    <property type="match status" value="1"/>
</dbReference>
<dbReference type="PANTHER" id="PTHR45436:SF8">
    <property type="entry name" value="HISTIDINE KINASE"/>
    <property type="match status" value="1"/>
</dbReference>
<dbReference type="STRING" id="228410.NE0666"/>
<evidence type="ECO:0000259" key="12">
    <source>
        <dbReference type="PROSITE" id="PS50109"/>
    </source>
</evidence>
<evidence type="ECO:0000256" key="11">
    <source>
        <dbReference type="SAM" id="Phobius"/>
    </source>
</evidence>
<dbReference type="Gene3D" id="3.30.565.10">
    <property type="entry name" value="Histidine kinase-like ATPase, C-terminal domain"/>
    <property type="match status" value="1"/>
</dbReference>
<dbReference type="InterPro" id="IPR003661">
    <property type="entry name" value="HisK_dim/P_dom"/>
</dbReference>
<dbReference type="SMART" id="SM00388">
    <property type="entry name" value="HisKA"/>
    <property type="match status" value="1"/>
</dbReference>
<protein>
    <recommendedName>
        <fullName evidence="3">histidine kinase</fullName>
        <ecNumber evidence="3">2.7.13.3</ecNumber>
    </recommendedName>
</protein>
<name>Q82WK7_NITEU</name>
<feature type="transmembrane region" description="Helical" evidence="11">
    <location>
        <begin position="12"/>
        <end position="35"/>
    </location>
</feature>
<dbReference type="GO" id="GO:0005886">
    <property type="term" value="C:plasma membrane"/>
    <property type="evidence" value="ECO:0007669"/>
    <property type="project" value="TreeGrafter"/>
</dbReference>
<dbReference type="PANTHER" id="PTHR45436">
    <property type="entry name" value="SENSOR HISTIDINE KINASE YKOH"/>
    <property type="match status" value="1"/>
</dbReference>
<evidence type="ECO:0000256" key="8">
    <source>
        <dbReference type="ARBA" id="ARBA00022989"/>
    </source>
</evidence>
<dbReference type="AlphaFoldDB" id="Q82WK7"/>
<evidence type="ECO:0000256" key="1">
    <source>
        <dbReference type="ARBA" id="ARBA00000085"/>
    </source>
</evidence>
<comment type="catalytic activity">
    <reaction evidence="1">
        <text>ATP + protein L-histidine = ADP + protein N-phospho-L-histidine.</text>
        <dbReference type="EC" id="2.7.13.3"/>
    </reaction>
</comment>
<keyword evidence="15" id="KW-1185">Reference proteome</keyword>